<dbReference type="Pfam" id="PF09335">
    <property type="entry name" value="VTT_dom"/>
    <property type="match status" value="1"/>
</dbReference>
<evidence type="ECO:0000313" key="9">
    <source>
        <dbReference type="Proteomes" id="UP000177725"/>
    </source>
</evidence>
<feature type="transmembrane region" description="Helical" evidence="6">
    <location>
        <begin position="148"/>
        <end position="168"/>
    </location>
</feature>
<keyword evidence="4 6" id="KW-1133">Transmembrane helix</keyword>
<dbReference type="PANTHER" id="PTHR42709:SF6">
    <property type="entry name" value="UNDECAPRENYL PHOSPHATE TRANSPORTER A"/>
    <property type="match status" value="1"/>
</dbReference>
<evidence type="ECO:0000256" key="1">
    <source>
        <dbReference type="ARBA" id="ARBA00004651"/>
    </source>
</evidence>
<dbReference type="EMBL" id="MHMV01000035">
    <property type="protein sequence ID" value="OGZ33912.1"/>
    <property type="molecule type" value="Genomic_DNA"/>
</dbReference>
<comment type="subcellular location">
    <subcellularLocation>
        <location evidence="1">Cell membrane</location>
        <topology evidence="1">Multi-pass membrane protein</topology>
    </subcellularLocation>
</comment>
<evidence type="ECO:0000256" key="3">
    <source>
        <dbReference type="ARBA" id="ARBA00022692"/>
    </source>
</evidence>
<feature type="transmembrane region" description="Helical" evidence="6">
    <location>
        <begin position="57"/>
        <end position="78"/>
    </location>
</feature>
<evidence type="ECO:0000256" key="6">
    <source>
        <dbReference type="SAM" id="Phobius"/>
    </source>
</evidence>
<evidence type="ECO:0000259" key="7">
    <source>
        <dbReference type="Pfam" id="PF09335"/>
    </source>
</evidence>
<dbReference type="PANTHER" id="PTHR42709">
    <property type="entry name" value="ALKALINE PHOSPHATASE LIKE PROTEIN"/>
    <property type="match status" value="1"/>
</dbReference>
<dbReference type="Proteomes" id="UP000177725">
    <property type="component" value="Unassembled WGS sequence"/>
</dbReference>
<feature type="transmembrane region" description="Helical" evidence="6">
    <location>
        <begin position="174"/>
        <end position="199"/>
    </location>
</feature>
<evidence type="ECO:0000256" key="5">
    <source>
        <dbReference type="ARBA" id="ARBA00023136"/>
    </source>
</evidence>
<name>A0A1G2F818_9BACT</name>
<keyword evidence="5 6" id="KW-0472">Membrane</keyword>
<protein>
    <recommendedName>
        <fullName evidence="7">VTT domain-containing protein</fullName>
    </recommendedName>
</protein>
<evidence type="ECO:0000256" key="2">
    <source>
        <dbReference type="ARBA" id="ARBA00022475"/>
    </source>
</evidence>
<feature type="domain" description="VTT" evidence="7">
    <location>
        <begin position="51"/>
        <end position="165"/>
    </location>
</feature>
<dbReference type="AlphaFoldDB" id="A0A1G2F818"/>
<comment type="caution">
    <text evidence="8">The sequence shown here is derived from an EMBL/GenBank/DDBJ whole genome shotgun (WGS) entry which is preliminary data.</text>
</comment>
<organism evidence="8 9">
    <name type="scientific">Candidatus Portnoybacteria bacterium RBG_13_41_18</name>
    <dbReference type="NCBI Taxonomy" id="1801991"/>
    <lineage>
        <taxon>Bacteria</taxon>
        <taxon>Candidatus Portnoyibacteriota</taxon>
    </lineage>
</organism>
<dbReference type="InterPro" id="IPR051311">
    <property type="entry name" value="DedA_domain"/>
</dbReference>
<keyword evidence="3 6" id="KW-0812">Transmembrane</keyword>
<sequence>MNFLSFLGVSAPFVSGTFETVLQWVLHNGYPIIFLGMIIEGPTIIAAASFATTMGYFNLWIIFLLGIFGDIVGDFLWYTVGYFGRITVIKRFGHFFGVSEERMEKLRILLEKHPGKIIAAIKLSPLVPVPGLIVAGSSHMSPKKFATIITIIILPKTILFMALGYFFGKIYNTIIGYVNDGIYAIGIILIMGYLAHYIYKKAAGKISKNLEKN</sequence>
<accession>A0A1G2F818</accession>
<keyword evidence="2" id="KW-1003">Cell membrane</keyword>
<evidence type="ECO:0000256" key="4">
    <source>
        <dbReference type="ARBA" id="ARBA00022989"/>
    </source>
</evidence>
<evidence type="ECO:0000313" key="8">
    <source>
        <dbReference type="EMBL" id="OGZ33912.1"/>
    </source>
</evidence>
<feature type="transmembrane region" description="Helical" evidence="6">
    <location>
        <begin position="32"/>
        <end position="50"/>
    </location>
</feature>
<dbReference type="GO" id="GO:0005886">
    <property type="term" value="C:plasma membrane"/>
    <property type="evidence" value="ECO:0007669"/>
    <property type="project" value="UniProtKB-SubCell"/>
</dbReference>
<reference evidence="8 9" key="1">
    <citation type="journal article" date="2016" name="Nat. Commun.">
        <title>Thousands of microbial genomes shed light on interconnected biogeochemical processes in an aquifer system.</title>
        <authorList>
            <person name="Anantharaman K."/>
            <person name="Brown C.T."/>
            <person name="Hug L.A."/>
            <person name="Sharon I."/>
            <person name="Castelle C.J."/>
            <person name="Probst A.J."/>
            <person name="Thomas B.C."/>
            <person name="Singh A."/>
            <person name="Wilkins M.J."/>
            <person name="Karaoz U."/>
            <person name="Brodie E.L."/>
            <person name="Williams K.H."/>
            <person name="Hubbard S.S."/>
            <person name="Banfield J.F."/>
        </authorList>
    </citation>
    <scope>NUCLEOTIDE SEQUENCE [LARGE SCALE GENOMIC DNA]</scope>
</reference>
<proteinExistence type="predicted"/>
<dbReference type="InterPro" id="IPR032816">
    <property type="entry name" value="VTT_dom"/>
</dbReference>
<gene>
    <name evidence="8" type="ORF">A2174_03435</name>
</gene>